<feature type="transmembrane region" description="Helical" evidence="7">
    <location>
        <begin position="369"/>
        <end position="388"/>
    </location>
</feature>
<evidence type="ECO:0000256" key="2">
    <source>
        <dbReference type="ARBA" id="ARBA00022475"/>
    </source>
</evidence>
<dbReference type="PANTHER" id="PTHR30572:SF4">
    <property type="entry name" value="ABC TRANSPORTER PERMEASE YTRF"/>
    <property type="match status" value="1"/>
</dbReference>
<evidence type="ECO:0000313" key="11">
    <source>
        <dbReference type="Proteomes" id="UP000182589"/>
    </source>
</evidence>
<reference evidence="11" key="1">
    <citation type="submission" date="2016-10" db="EMBL/GenBank/DDBJ databases">
        <authorList>
            <person name="Varghese N."/>
        </authorList>
    </citation>
    <scope>NUCLEOTIDE SEQUENCE [LARGE SCALE GENOMIC DNA]</scope>
    <source>
        <strain evidence="11">DSM 12489</strain>
    </source>
</reference>
<evidence type="ECO:0000256" key="7">
    <source>
        <dbReference type="SAM" id="Phobius"/>
    </source>
</evidence>
<accession>A0A1H2XBP4</accession>
<keyword evidence="5 7" id="KW-0472">Membrane</keyword>
<dbReference type="RefSeq" id="WP_074693644.1">
    <property type="nucleotide sequence ID" value="NZ_FNOJ01000019.1"/>
</dbReference>
<keyword evidence="2" id="KW-1003">Cell membrane</keyword>
<dbReference type="Pfam" id="PF12704">
    <property type="entry name" value="MacB_PCD"/>
    <property type="match status" value="1"/>
</dbReference>
<evidence type="ECO:0000313" key="10">
    <source>
        <dbReference type="EMBL" id="SDW90323.1"/>
    </source>
</evidence>
<dbReference type="InterPro" id="IPR003838">
    <property type="entry name" value="ABC3_permease_C"/>
</dbReference>
<comment type="subcellular location">
    <subcellularLocation>
        <location evidence="1">Cell membrane</location>
        <topology evidence="1">Multi-pass membrane protein</topology>
    </subcellularLocation>
</comment>
<dbReference type="GO" id="GO:0022857">
    <property type="term" value="F:transmembrane transporter activity"/>
    <property type="evidence" value="ECO:0007669"/>
    <property type="project" value="TreeGrafter"/>
</dbReference>
<evidence type="ECO:0000256" key="4">
    <source>
        <dbReference type="ARBA" id="ARBA00022989"/>
    </source>
</evidence>
<dbReference type="Pfam" id="PF02687">
    <property type="entry name" value="FtsX"/>
    <property type="match status" value="1"/>
</dbReference>
<feature type="transmembrane region" description="Helical" evidence="7">
    <location>
        <begin position="278"/>
        <end position="304"/>
    </location>
</feature>
<dbReference type="InterPro" id="IPR025857">
    <property type="entry name" value="MacB_PCD"/>
</dbReference>
<sequence length="405" mass="42393">MWIEIMRVAWRSVRANKMRSFLTMLGIIIGVMAVVLSSAIGLSAKAGVTKQVENLGTNVLTVMPGSASSGGISRGFGSASTLTTSDATAIAEQDPDVQYVAPLVSSDQQVVYGTNNTNTAIEGTNAEYPDIKNLTMAEGRFFLESEVNSAANVAVLGSQVEETLFSGERVNPVGQTIDIGGIPFTVVGVAASQGTSGFSNQDDAIAIPITTAMNLFTGSDTVNQILVSAKSQDVMDQAQLEVESTLRVQHQLSAATADDFQISNQATILNTLSGVDRILTLLLDGISAISLLVGGIGIMNIMLVSVTERTREIGIRKAIGAKRSVISMQFLLESLMLSVSGAIVGLILSSIGTEIVSKLTQDGNLLSPVAVGASMGFSVAIGLIFGVYPARKAANLKPIDALRFE</sequence>
<dbReference type="Proteomes" id="UP000182589">
    <property type="component" value="Unassembled WGS sequence"/>
</dbReference>
<dbReference type="GO" id="GO:0005886">
    <property type="term" value="C:plasma membrane"/>
    <property type="evidence" value="ECO:0007669"/>
    <property type="project" value="UniProtKB-SubCell"/>
</dbReference>
<evidence type="ECO:0000256" key="5">
    <source>
        <dbReference type="ARBA" id="ARBA00023136"/>
    </source>
</evidence>
<dbReference type="InterPro" id="IPR050250">
    <property type="entry name" value="Macrolide_Exporter_MacB"/>
</dbReference>
<dbReference type="EMBL" id="FNOJ01000019">
    <property type="protein sequence ID" value="SDW90323.1"/>
    <property type="molecule type" value="Genomic_DNA"/>
</dbReference>
<comment type="similarity">
    <text evidence="6">Belongs to the ABC-4 integral membrane protein family.</text>
</comment>
<name>A0A1H2XBP4_9BACL</name>
<evidence type="ECO:0000256" key="6">
    <source>
        <dbReference type="ARBA" id="ARBA00038076"/>
    </source>
</evidence>
<evidence type="ECO:0000259" key="8">
    <source>
        <dbReference type="Pfam" id="PF02687"/>
    </source>
</evidence>
<feature type="domain" description="MacB-like periplasmic core" evidence="9">
    <location>
        <begin position="20"/>
        <end position="243"/>
    </location>
</feature>
<feature type="domain" description="ABC3 transporter permease C-terminal" evidence="8">
    <location>
        <begin position="286"/>
        <end position="398"/>
    </location>
</feature>
<evidence type="ECO:0000256" key="1">
    <source>
        <dbReference type="ARBA" id="ARBA00004651"/>
    </source>
</evidence>
<evidence type="ECO:0000256" key="3">
    <source>
        <dbReference type="ARBA" id="ARBA00022692"/>
    </source>
</evidence>
<dbReference type="PANTHER" id="PTHR30572">
    <property type="entry name" value="MEMBRANE COMPONENT OF TRANSPORTER-RELATED"/>
    <property type="match status" value="1"/>
</dbReference>
<gene>
    <name evidence="10" type="ORF">SAMN04489725_11958</name>
</gene>
<keyword evidence="11" id="KW-1185">Reference proteome</keyword>
<keyword evidence="4 7" id="KW-1133">Transmembrane helix</keyword>
<evidence type="ECO:0000259" key="9">
    <source>
        <dbReference type="Pfam" id="PF12704"/>
    </source>
</evidence>
<keyword evidence="3 7" id="KW-0812">Transmembrane</keyword>
<feature type="transmembrane region" description="Helical" evidence="7">
    <location>
        <begin position="325"/>
        <end position="349"/>
    </location>
</feature>
<protein>
    <submittedName>
        <fullName evidence="10">Putative ABC transport system permease protein</fullName>
    </submittedName>
</protein>
<dbReference type="AlphaFoldDB" id="A0A1H2XBP4"/>
<proteinExistence type="inferred from homology"/>
<dbReference type="STRING" id="89784.SAMN04489725_11958"/>
<feature type="transmembrane region" description="Helical" evidence="7">
    <location>
        <begin position="21"/>
        <end position="42"/>
    </location>
</feature>
<organism evidence="10 11">
    <name type="scientific">Alicyclobacillus hesperidum</name>
    <dbReference type="NCBI Taxonomy" id="89784"/>
    <lineage>
        <taxon>Bacteria</taxon>
        <taxon>Bacillati</taxon>
        <taxon>Bacillota</taxon>
        <taxon>Bacilli</taxon>
        <taxon>Bacillales</taxon>
        <taxon>Alicyclobacillaceae</taxon>
        <taxon>Alicyclobacillus</taxon>
    </lineage>
</organism>